<reference evidence="2 3" key="1">
    <citation type="submission" date="2019-03" db="EMBL/GenBank/DDBJ databases">
        <title>Genomic Encyclopedia of Type Strains, Phase IV (KMG-IV): sequencing the most valuable type-strain genomes for metagenomic binning, comparative biology and taxonomic classification.</title>
        <authorList>
            <person name="Goeker M."/>
        </authorList>
    </citation>
    <scope>NUCLEOTIDE SEQUENCE [LARGE SCALE GENOMIC DNA]</scope>
    <source>
        <strain evidence="2 3">DSM 45765</strain>
    </source>
</reference>
<keyword evidence="1" id="KW-0472">Membrane</keyword>
<gene>
    <name evidence="2" type="ORF">EV191_12064</name>
</gene>
<dbReference type="RefSeq" id="WP_132880549.1">
    <property type="nucleotide sequence ID" value="NZ_SLXQ01000020.1"/>
</dbReference>
<sequence length="101" mass="10991">MNTGVDSFSDPASVGALFPFAGSEVVLVVISILLWLLWQIRQTKVENQEYERALAIYRKVGTARALGKDGTEWLPDEAELTAAAEADQLAGETEKPPRTGD</sequence>
<comment type="caution">
    <text evidence="2">The sequence shown here is derived from an EMBL/GenBank/DDBJ whole genome shotgun (WGS) entry which is preliminary data.</text>
</comment>
<keyword evidence="3" id="KW-1185">Reference proteome</keyword>
<dbReference type="AlphaFoldDB" id="A0A4R2Q5I5"/>
<evidence type="ECO:0000313" key="3">
    <source>
        <dbReference type="Proteomes" id="UP000294911"/>
    </source>
</evidence>
<organism evidence="2 3">
    <name type="scientific">Tamaricihabitans halophyticus</name>
    <dbReference type="NCBI Taxonomy" id="1262583"/>
    <lineage>
        <taxon>Bacteria</taxon>
        <taxon>Bacillati</taxon>
        <taxon>Actinomycetota</taxon>
        <taxon>Actinomycetes</taxon>
        <taxon>Pseudonocardiales</taxon>
        <taxon>Pseudonocardiaceae</taxon>
        <taxon>Tamaricihabitans</taxon>
    </lineage>
</organism>
<keyword evidence="1" id="KW-0812">Transmembrane</keyword>
<dbReference type="EMBL" id="SLXQ01000020">
    <property type="protein sequence ID" value="TCP43910.1"/>
    <property type="molecule type" value="Genomic_DNA"/>
</dbReference>
<evidence type="ECO:0000256" key="1">
    <source>
        <dbReference type="SAM" id="Phobius"/>
    </source>
</evidence>
<dbReference type="OrthoDB" id="8450688at2"/>
<keyword evidence="1" id="KW-1133">Transmembrane helix</keyword>
<name>A0A4R2Q5I5_9PSEU</name>
<protein>
    <submittedName>
        <fullName evidence="2">Uncharacterized protein</fullName>
    </submittedName>
</protein>
<accession>A0A4R2Q5I5</accession>
<feature type="transmembrane region" description="Helical" evidence="1">
    <location>
        <begin position="16"/>
        <end position="38"/>
    </location>
</feature>
<dbReference type="Proteomes" id="UP000294911">
    <property type="component" value="Unassembled WGS sequence"/>
</dbReference>
<evidence type="ECO:0000313" key="2">
    <source>
        <dbReference type="EMBL" id="TCP43910.1"/>
    </source>
</evidence>
<proteinExistence type="predicted"/>